<dbReference type="SUPFAM" id="SSF52172">
    <property type="entry name" value="CheY-like"/>
    <property type="match status" value="1"/>
</dbReference>
<gene>
    <name evidence="6" type="ORF">D6T63_13265</name>
</gene>
<dbReference type="PROSITE" id="PS50921">
    <property type="entry name" value="ANTAR"/>
    <property type="match status" value="1"/>
</dbReference>
<evidence type="ECO:0000256" key="3">
    <source>
        <dbReference type="ARBA" id="ARBA00023015"/>
    </source>
</evidence>
<evidence type="ECO:0000259" key="5">
    <source>
        <dbReference type="PROSITE" id="PS50921"/>
    </source>
</evidence>
<dbReference type="OrthoDB" id="3820533at2"/>
<keyword evidence="1" id="KW-0808">Transferase</keyword>
<dbReference type="InterPro" id="IPR012074">
    <property type="entry name" value="GAF_ANTAR"/>
</dbReference>
<dbReference type="InterPro" id="IPR005561">
    <property type="entry name" value="ANTAR"/>
</dbReference>
<keyword evidence="7" id="KW-1185">Reference proteome</keyword>
<evidence type="ECO:0000256" key="4">
    <source>
        <dbReference type="ARBA" id="ARBA00023163"/>
    </source>
</evidence>
<dbReference type="SUPFAM" id="SSF55781">
    <property type="entry name" value="GAF domain-like"/>
    <property type="match status" value="1"/>
</dbReference>
<keyword evidence="3" id="KW-0805">Transcription regulation</keyword>
<dbReference type="InterPro" id="IPR011006">
    <property type="entry name" value="CheY-like_superfamily"/>
</dbReference>
<dbReference type="Gene3D" id="3.30.450.40">
    <property type="match status" value="1"/>
</dbReference>
<dbReference type="InterPro" id="IPR003018">
    <property type="entry name" value="GAF"/>
</dbReference>
<dbReference type="Gene3D" id="1.10.10.10">
    <property type="entry name" value="Winged helix-like DNA-binding domain superfamily/Winged helix DNA-binding domain"/>
    <property type="match status" value="1"/>
</dbReference>
<dbReference type="PIRSF" id="PIRSF036625">
    <property type="entry name" value="GAF_ANTAR"/>
    <property type="match status" value="1"/>
</dbReference>
<dbReference type="Pfam" id="PF03861">
    <property type="entry name" value="ANTAR"/>
    <property type="match status" value="1"/>
</dbReference>
<dbReference type="RefSeq" id="WP_120149511.1">
    <property type="nucleotide sequence ID" value="NZ_QZVT01000006.1"/>
</dbReference>
<dbReference type="InterPro" id="IPR029016">
    <property type="entry name" value="GAF-like_dom_sf"/>
</dbReference>
<proteinExistence type="predicted"/>
<comment type="caution">
    <text evidence="6">The sequence shown here is derived from an EMBL/GenBank/DDBJ whole genome shotgun (WGS) entry which is preliminary data.</text>
</comment>
<protein>
    <submittedName>
        <fullName evidence="6">ANTAR domain-containing protein</fullName>
    </submittedName>
</protein>
<dbReference type="SMART" id="SM01012">
    <property type="entry name" value="ANTAR"/>
    <property type="match status" value="1"/>
</dbReference>
<dbReference type="AlphaFoldDB" id="A0A3A5MA89"/>
<dbReference type="Proteomes" id="UP000272560">
    <property type="component" value="Unassembled WGS sequence"/>
</dbReference>
<keyword evidence="2" id="KW-0418">Kinase</keyword>
<organism evidence="6 7">
    <name type="scientific">Arthrobacter cheniae</name>
    <dbReference type="NCBI Taxonomy" id="1258888"/>
    <lineage>
        <taxon>Bacteria</taxon>
        <taxon>Bacillati</taxon>
        <taxon>Actinomycetota</taxon>
        <taxon>Actinomycetes</taxon>
        <taxon>Micrococcales</taxon>
        <taxon>Micrococcaceae</taxon>
        <taxon>Arthrobacter</taxon>
    </lineage>
</organism>
<name>A0A3A5MA89_9MICC</name>
<reference evidence="6 7" key="1">
    <citation type="submission" date="2018-09" db="EMBL/GenBank/DDBJ databases">
        <title>Novel species of Arthrobacter.</title>
        <authorList>
            <person name="Liu Q."/>
            <person name="Xin Y.-H."/>
        </authorList>
    </citation>
    <scope>NUCLEOTIDE SEQUENCE [LARGE SCALE GENOMIC DNA]</scope>
    <source>
        <strain evidence="6 7">Hz2</strain>
    </source>
</reference>
<dbReference type="GO" id="GO:0003723">
    <property type="term" value="F:RNA binding"/>
    <property type="evidence" value="ECO:0007669"/>
    <property type="project" value="InterPro"/>
</dbReference>
<dbReference type="EMBL" id="QZVT01000006">
    <property type="protein sequence ID" value="RJT78466.1"/>
    <property type="molecule type" value="Genomic_DNA"/>
</dbReference>
<sequence length="251" mass="27296">MPDEQELGRETEDEPLAAVLQDVVLDSQDVKEFLTGLTEIAASAFSGSHGEVFCGITLLRPRSKVTVASSSERARQMDEVQYGFDDGPCLRAAREDYTVHIRDFLTESEFPEYRRAIASFSIRSALGIPVRLDDGASAGLDFYSTEPDAFDEKGISVAEGIARDASKSLRLAVRIAILTDATRNLEAAMTSRTTIDLAAGAIMAQNRCSHDQAMDILRSASSTRNMKLRDLAASILASIGQPAPVTTHFNY</sequence>
<evidence type="ECO:0000313" key="7">
    <source>
        <dbReference type="Proteomes" id="UP000272560"/>
    </source>
</evidence>
<accession>A0A3A5MA89</accession>
<evidence type="ECO:0000313" key="6">
    <source>
        <dbReference type="EMBL" id="RJT78466.1"/>
    </source>
</evidence>
<dbReference type="Pfam" id="PF13185">
    <property type="entry name" value="GAF_2"/>
    <property type="match status" value="1"/>
</dbReference>
<evidence type="ECO:0000256" key="1">
    <source>
        <dbReference type="ARBA" id="ARBA00022679"/>
    </source>
</evidence>
<dbReference type="InterPro" id="IPR036388">
    <property type="entry name" value="WH-like_DNA-bd_sf"/>
</dbReference>
<feature type="domain" description="ANTAR" evidence="5">
    <location>
        <begin position="175"/>
        <end position="236"/>
    </location>
</feature>
<dbReference type="GO" id="GO:0016301">
    <property type="term" value="F:kinase activity"/>
    <property type="evidence" value="ECO:0007669"/>
    <property type="project" value="UniProtKB-KW"/>
</dbReference>
<evidence type="ECO:0000256" key="2">
    <source>
        <dbReference type="ARBA" id="ARBA00022777"/>
    </source>
</evidence>
<keyword evidence="4" id="KW-0804">Transcription</keyword>